<dbReference type="eggNOG" id="COG3979">
    <property type="taxonomic scope" value="Bacteria"/>
</dbReference>
<dbReference type="InterPro" id="IPR004843">
    <property type="entry name" value="Calcineurin-like_PHP"/>
</dbReference>
<name>A0A163ZMF0_9BACL</name>
<dbReference type="STRING" id="1007103.GCA_000213315_03309"/>
<feature type="domain" description="SLH" evidence="9">
    <location>
        <begin position="1907"/>
        <end position="1967"/>
    </location>
</feature>
<feature type="domain" description="Fibronectin type-III" evidence="7">
    <location>
        <begin position="228"/>
        <end position="313"/>
    </location>
</feature>
<organism evidence="10 11">
    <name type="scientific">Paenibacillus elgii</name>
    <dbReference type="NCBI Taxonomy" id="189691"/>
    <lineage>
        <taxon>Bacteria</taxon>
        <taxon>Bacillati</taxon>
        <taxon>Bacillota</taxon>
        <taxon>Bacilli</taxon>
        <taxon>Bacillales</taxon>
        <taxon>Paenibacillaceae</taxon>
        <taxon>Paenibacillus</taxon>
    </lineage>
</organism>
<keyword evidence="3" id="KW-0378">Hydrolase</keyword>
<feature type="region of interest" description="Disordered" evidence="5">
    <location>
        <begin position="1139"/>
        <end position="1158"/>
    </location>
</feature>
<dbReference type="Pfam" id="PF00041">
    <property type="entry name" value="fn3"/>
    <property type="match status" value="3"/>
</dbReference>
<dbReference type="PANTHER" id="PTHR45867:SF3">
    <property type="entry name" value="ACID PHOSPHATASE TYPE 7"/>
    <property type="match status" value="1"/>
</dbReference>
<dbReference type="InterPro" id="IPR003961">
    <property type="entry name" value="FN3_dom"/>
</dbReference>
<dbReference type="Gene3D" id="2.60.40.10">
    <property type="entry name" value="Immunoglobulins"/>
    <property type="match status" value="4"/>
</dbReference>
<evidence type="ECO:0000259" key="9">
    <source>
        <dbReference type="PROSITE" id="PS51272"/>
    </source>
</evidence>
<feature type="region of interest" description="Disordered" evidence="5">
    <location>
        <begin position="1741"/>
        <end position="1772"/>
    </location>
</feature>
<feature type="chain" id="PRO_5007848358" evidence="6">
    <location>
        <begin position="33"/>
        <end position="2087"/>
    </location>
</feature>
<dbReference type="RefSeq" id="WP_063178692.1">
    <property type="nucleotide sequence ID" value="NZ_LQRA01000039.1"/>
</dbReference>
<accession>A0A163ZMF0</accession>
<dbReference type="SUPFAM" id="SSF49265">
    <property type="entry name" value="Fibronectin type III"/>
    <property type="match status" value="2"/>
</dbReference>
<dbReference type="Proteomes" id="UP000076563">
    <property type="component" value="Unassembled WGS sequence"/>
</dbReference>
<evidence type="ECO:0000313" key="11">
    <source>
        <dbReference type="Proteomes" id="UP000076563"/>
    </source>
</evidence>
<dbReference type="eggNOG" id="COG4733">
    <property type="taxonomic scope" value="Bacteria"/>
</dbReference>
<dbReference type="Gene3D" id="2.60.40.380">
    <property type="entry name" value="Purple acid phosphatase-like, N-terminal"/>
    <property type="match status" value="1"/>
</dbReference>
<dbReference type="PROSITE" id="PS51272">
    <property type="entry name" value="SLH"/>
    <property type="match status" value="3"/>
</dbReference>
<feature type="domain" description="SLH" evidence="9">
    <location>
        <begin position="2033"/>
        <end position="2087"/>
    </location>
</feature>
<dbReference type="GO" id="GO:0005975">
    <property type="term" value="P:carbohydrate metabolic process"/>
    <property type="evidence" value="ECO:0007669"/>
    <property type="project" value="InterPro"/>
</dbReference>
<dbReference type="SUPFAM" id="SSF49363">
    <property type="entry name" value="Purple acid phosphatase, N-terminal domain"/>
    <property type="match status" value="1"/>
</dbReference>
<dbReference type="Pfam" id="PF16656">
    <property type="entry name" value="Pur_ac_phosph_N"/>
    <property type="match status" value="1"/>
</dbReference>
<dbReference type="eggNOG" id="COG5184">
    <property type="taxonomic scope" value="Bacteria"/>
</dbReference>
<evidence type="ECO:0000259" key="7">
    <source>
        <dbReference type="PROSITE" id="PS50853"/>
    </source>
</evidence>
<dbReference type="InterPro" id="IPR000906">
    <property type="entry name" value="ZU5_dom"/>
</dbReference>
<evidence type="ECO:0000256" key="6">
    <source>
        <dbReference type="SAM" id="SignalP"/>
    </source>
</evidence>
<dbReference type="EMBL" id="LQRA01000039">
    <property type="protein sequence ID" value="KZE82080.1"/>
    <property type="molecule type" value="Genomic_DNA"/>
</dbReference>
<feature type="domain" description="ZU5" evidence="8">
    <location>
        <begin position="1767"/>
        <end position="1897"/>
    </location>
</feature>
<dbReference type="eggNOG" id="COG3405">
    <property type="taxonomic scope" value="Bacteria"/>
</dbReference>
<dbReference type="InterPro" id="IPR032812">
    <property type="entry name" value="SbsA_Ig"/>
</dbReference>
<evidence type="ECO:0000256" key="4">
    <source>
        <dbReference type="ARBA" id="ARBA00023295"/>
    </source>
</evidence>
<dbReference type="InterPro" id="IPR001119">
    <property type="entry name" value="SLH_dom"/>
</dbReference>
<dbReference type="InterPro" id="IPR013783">
    <property type="entry name" value="Ig-like_fold"/>
</dbReference>
<comment type="similarity">
    <text evidence="1">Belongs to the glycosyl hydrolase 8 (cellulase D) family.</text>
</comment>
<dbReference type="InterPro" id="IPR036116">
    <property type="entry name" value="FN3_sf"/>
</dbReference>
<evidence type="ECO:0000256" key="2">
    <source>
        <dbReference type="ARBA" id="ARBA00022729"/>
    </source>
</evidence>
<keyword evidence="4" id="KW-0326">Glycosidase</keyword>
<dbReference type="InterPro" id="IPR015914">
    <property type="entry name" value="PAPs_N"/>
</dbReference>
<dbReference type="InterPro" id="IPR012341">
    <property type="entry name" value="6hp_glycosidase-like_sf"/>
</dbReference>
<dbReference type="GO" id="GO:0004553">
    <property type="term" value="F:hydrolase activity, hydrolyzing O-glycosyl compounds"/>
    <property type="evidence" value="ECO:0007669"/>
    <property type="project" value="InterPro"/>
</dbReference>
<gene>
    <name evidence="10" type="ORF">AV654_09440</name>
</gene>
<dbReference type="GO" id="GO:0003993">
    <property type="term" value="F:acid phosphatase activity"/>
    <property type="evidence" value="ECO:0007669"/>
    <property type="project" value="InterPro"/>
</dbReference>
<dbReference type="GO" id="GO:0046872">
    <property type="term" value="F:metal ion binding"/>
    <property type="evidence" value="ECO:0007669"/>
    <property type="project" value="InterPro"/>
</dbReference>
<dbReference type="InterPro" id="IPR002037">
    <property type="entry name" value="Glyco_hydro_8"/>
</dbReference>
<comment type="caution">
    <text evidence="10">The sequence shown here is derived from an EMBL/GenBank/DDBJ whole genome shotgun (WGS) entry which is preliminary data.</text>
</comment>
<dbReference type="Gene3D" id="3.60.21.10">
    <property type="match status" value="1"/>
</dbReference>
<dbReference type="PRINTS" id="PR00735">
    <property type="entry name" value="GLHYDRLASE8"/>
</dbReference>
<dbReference type="PROSITE" id="PS50853">
    <property type="entry name" value="FN3"/>
    <property type="match status" value="4"/>
</dbReference>
<sequence length="2087" mass="226827">MNNHARRTGNRMLSLLLTLVLLTLQFAGVASADVSPVSSTLAEWKYSANPADQSVFTATYGLYKGSSALQAVPARATETFGWDNSLQAIRYQGWHEETGKEKYWLATVSTKEFQQITLSSEQQGRGSTGPRDFRVQFSTDGQQWTNLTGDGTGLPDLVMNKDTATRLIDVPLPGVASDRERLYIRWLVVSNVSTSGTAIGESGSSQLISVTVKGVRKGSSSDVTAPTVPAGLSGQAISDTSIRLTWTASTDNVGVAGYNIYREGVKVGKAPAASYEDTGLAAAKNYTYHVTAYDWAGNESDASSRIAVSTLAAASRQKVAEWTFAGAGTDGVWPATDGAYKSASTFSNIGGVFEAYDSDKQAISYQGWDNGSGSKYWLATVSTKGFEQITLSSQQNSSGSGPRDFKVQISTDKRTWTDVPNTDLTMVTSSFNCANQSCKLIDASLPAEADNRDILYIRWIVRSDTNTKGSSGIGGSGSSRIKDVRVSGKRIDGAPIVIPTIDTAGLPKDGAVQVSAAAPVSVTFNKPIALNPGYEAAIVDDHNRTLAPVTLEIVNQVTLNIQHPSFVYGKTYTVKLPKELIRGKDDQVPLARDIVWSFTVQDSPYMPKLINMTLNGDARTSLAFAWYTDVKTGTVVQVAEADKVKDGVFPEAGAVAYTGSVEEIETFMKKSDRETGRKTKFMSHKAVADGLKPGTAYKFRVGNGEPDGWSAVGSFKTDAGKQAGYRFIAGSDSQSSSKSGFEPWGDTFRKAIDHIGDPKFLINAGDLVDNGDLEEQWQWMLGAAQNELLNVPFVPVLGGHEVQDYDGDETTPNNNFYNHFNLPKQEVEGTHEGSVYSFEYGDALYLVFNSQFVGGLAQNGVDVEWADKQFWDQVAWMKNTVARSDKKWKFVTFHKGPYSAGDNAGEWEDERVQFYRKYLIPAFDEMGIDMVFEAHDHMYMRSFQMYNDKIIPASQLTFDQEGNAVNPKGTVYLMSNAFGNKFYEKYVDKNGVPYDDFFAAIDTQPFKKMFTDVSVSDEVLKFTAYTAAVEDEKPGDSGVQAYDRYGIRRTDGKPAKVEDAKVQVTGNQAVLSWKAPAGSAEPVRGFRIYEKNDKVKTHWSVYVPAGAQAEYTYAIADINPAKKYDFVVKAVGTRINSDTVEVSTQDGPVDSDPPSAPTSLTGNAVSAFQIQLNWKASAGKTEAAGYNIYRNGVKVGTTTATSYSDTGLKPATSYSYEVKAYNAETIESLPSNRIEVATKPASSGDGPFKAYPQHTVYAGDSIKPNHVTQAEMDATVTRLYKEWKAKYLKRNPYDPTQYYVWYADGDWFKDGEITVSEAHGYGMLITALMAGHDPEAKTYFDGMYQYFRAHPSAVNPQLMAWQQADNGSAIVDINGADSAADGDMDIAYALLLADRQWGSAGEINYLEQARKVIDAIMESEVNHTEWTLKLADWAKDEDPMYGKASRPSDFMLQHLKDFRIVSGDSRWDKVIDQTYRMIRSVHEKYSPNSGLLPDFVFKDTDGQFKPVSEKKWDTENGYFLEGEHDGDYNYNASRVPWRLGTDFLLTGDRRAKEQLGRLNGWIRAKTGGKPEGIKAGYKLDGSAALSEDADLSFSAPFIVSAMTDSSSQQWLNDLWDYNAAIPTEDALYFGNNLRLLSMLVVSGNWWTPAIVDTEAPTEPTIERAEAVSDSAIDLKWTGATDNFGIAGYKIYRNNAEIHTTTKTEFRDAGLSPNTTYRYFVMAFDAAGNYSKISNVRVVSTLSDSDSDSDSSGSGGSGGGSGGGSSAATDGKLSIPAGGSGTTSLGNAITVTVPAGAADQALTLTVEKVADPSKLLTQQETKLSPVFELTKNFTGLFKKPITLTITFDPSLLRSNQTPAVFVYDGKKKQWTNIGGTVDGSTIKVNVDDTGIFAVFAVDKKADDVSAEPKPVSFTDTAGHWAEGIIRQAVTSGIVTGYPDGSFKPDHVITRAEFAVMLAGTMKLTQEGAALSFADRSEIGDWAEKAVAQAVQAGIVQGYEDGTFRPNAQITRAEMAVMIANAQGAARQAAGSAGFSDDADIPGWAKAAVEAIHKLGLVEGREGNRFAPGASATRAEAVKVLLKLKQSGK</sequence>
<feature type="domain" description="SLH" evidence="9">
    <location>
        <begin position="1968"/>
        <end position="2031"/>
    </location>
</feature>
<evidence type="ECO:0000256" key="5">
    <source>
        <dbReference type="SAM" id="MobiDB-lite"/>
    </source>
</evidence>
<feature type="signal peptide" evidence="6">
    <location>
        <begin position="1"/>
        <end position="32"/>
    </location>
</feature>
<feature type="domain" description="Fibronectin type-III" evidence="7">
    <location>
        <begin position="1053"/>
        <end position="1154"/>
    </location>
</feature>
<dbReference type="InterPro" id="IPR008928">
    <property type="entry name" value="6-hairpin_glycosidase_sf"/>
</dbReference>
<protein>
    <submittedName>
        <fullName evidence="10">Licheninase</fullName>
    </submittedName>
</protein>
<dbReference type="SMART" id="SM00060">
    <property type="entry name" value="FN3"/>
    <property type="match status" value="5"/>
</dbReference>
<dbReference type="Gene3D" id="1.50.10.10">
    <property type="match status" value="1"/>
</dbReference>
<dbReference type="SUPFAM" id="SSF48208">
    <property type="entry name" value="Six-hairpin glycosidases"/>
    <property type="match status" value="1"/>
</dbReference>
<dbReference type="InterPro" id="IPR029052">
    <property type="entry name" value="Metallo-depent_PP-like"/>
</dbReference>
<dbReference type="CDD" id="cd00063">
    <property type="entry name" value="FN3"/>
    <property type="match status" value="4"/>
</dbReference>
<proteinExistence type="inferred from homology"/>
<dbReference type="OrthoDB" id="9809781at2"/>
<dbReference type="Pfam" id="PF13205">
    <property type="entry name" value="Big_5"/>
    <property type="match status" value="1"/>
</dbReference>
<evidence type="ECO:0000259" key="8">
    <source>
        <dbReference type="PROSITE" id="PS51145"/>
    </source>
</evidence>
<dbReference type="Gene3D" id="2.60.220.30">
    <property type="match status" value="1"/>
</dbReference>
<feature type="compositionally biased region" description="Gly residues" evidence="5">
    <location>
        <begin position="1752"/>
        <end position="1764"/>
    </location>
</feature>
<dbReference type="PROSITE" id="PS51145">
    <property type="entry name" value="ZU5"/>
    <property type="match status" value="1"/>
</dbReference>
<feature type="domain" description="Fibronectin type-III" evidence="7">
    <location>
        <begin position="1655"/>
        <end position="1743"/>
    </location>
</feature>
<dbReference type="SUPFAM" id="SSF56300">
    <property type="entry name" value="Metallo-dependent phosphatases"/>
    <property type="match status" value="1"/>
</dbReference>
<dbReference type="InterPro" id="IPR008963">
    <property type="entry name" value="Purple_acid_Pase-like_N"/>
</dbReference>
<dbReference type="Pfam" id="PF00395">
    <property type="entry name" value="SLH"/>
    <property type="match status" value="3"/>
</dbReference>
<dbReference type="Pfam" id="PF01270">
    <property type="entry name" value="Glyco_hydro_8"/>
    <property type="match status" value="1"/>
</dbReference>
<evidence type="ECO:0000256" key="3">
    <source>
        <dbReference type="ARBA" id="ARBA00022801"/>
    </source>
</evidence>
<dbReference type="PANTHER" id="PTHR45867">
    <property type="entry name" value="PURPLE ACID PHOSPHATASE"/>
    <property type="match status" value="1"/>
</dbReference>
<reference evidence="11" key="1">
    <citation type="submission" date="2016-01" db="EMBL/GenBank/DDBJ databases">
        <title>Draft genome of Chromobacterium sp. F49.</title>
        <authorList>
            <person name="Hong K.W."/>
        </authorList>
    </citation>
    <scope>NUCLEOTIDE SEQUENCE [LARGE SCALE GENOMIC DNA]</scope>
    <source>
        <strain evidence="11">M63</strain>
    </source>
</reference>
<dbReference type="eggNOG" id="COG1409">
    <property type="taxonomic scope" value="Bacteria"/>
</dbReference>
<feature type="domain" description="Fibronectin type-III" evidence="7">
    <location>
        <begin position="1156"/>
        <end position="1241"/>
    </location>
</feature>
<evidence type="ECO:0000313" key="10">
    <source>
        <dbReference type="EMBL" id="KZE82080.1"/>
    </source>
</evidence>
<keyword evidence="2 6" id="KW-0732">Signal</keyword>
<keyword evidence="11" id="KW-1185">Reference proteome</keyword>
<evidence type="ECO:0000256" key="1">
    <source>
        <dbReference type="ARBA" id="ARBA00009209"/>
    </source>
</evidence>
<dbReference type="Pfam" id="PF00149">
    <property type="entry name" value="Metallophos"/>
    <property type="match status" value="1"/>
</dbReference>